<reference evidence="1 2" key="1">
    <citation type="submission" date="2016-11" db="EMBL/GenBank/DDBJ databases">
        <authorList>
            <person name="Jaros S."/>
            <person name="Januszkiewicz K."/>
            <person name="Wedrychowicz H."/>
        </authorList>
    </citation>
    <scope>NUCLEOTIDE SEQUENCE [LARGE SCALE GENOMIC DNA]</scope>
    <source>
        <strain evidence="1 2">DSM 100565</strain>
    </source>
</reference>
<dbReference type="RefSeq" id="WP_139300613.1">
    <property type="nucleotide sequence ID" value="NZ_FQYO01000009.1"/>
</dbReference>
<dbReference type="AlphaFoldDB" id="A0A1M6I1N4"/>
<name>A0A1M6I1N4_9RHOB</name>
<dbReference type="Proteomes" id="UP000184292">
    <property type="component" value="Unassembled WGS sequence"/>
</dbReference>
<evidence type="ECO:0000313" key="2">
    <source>
        <dbReference type="Proteomes" id="UP000184292"/>
    </source>
</evidence>
<sequence>MSSDHDTPGLGDLSAKTESDLRDLIAAVERHWDKIGWPTEVVNVDLSSMSGEEVLERMEAVLRERGIKVLSVDLIRADRDRDGPLELGVIARVLALASPGS</sequence>
<evidence type="ECO:0000313" key="1">
    <source>
        <dbReference type="EMBL" id="SHJ28338.1"/>
    </source>
</evidence>
<proteinExistence type="predicted"/>
<gene>
    <name evidence="1" type="ORF">SAMN05444417_3469</name>
</gene>
<protein>
    <submittedName>
        <fullName evidence="1">Uncharacterized protein</fullName>
    </submittedName>
</protein>
<accession>A0A1M6I1N4</accession>
<dbReference type="EMBL" id="FQYO01000009">
    <property type="protein sequence ID" value="SHJ28338.1"/>
    <property type="molecule type" value="Genomic_DNA"/>
</dbReference>
<keyword evidence="2" id="KW-1185">Reference proteome</keyword>
<organism evidence="1 2">
    <name type="scientific">Wenxinia saemankumensis</name>
    <dbReference type="NCBI Taxonomy" id="1447782"/>
    <lineage>
        <taxon>Bacteria</taxon>
        <taxon>Pseudomonadati</taxon>
        <taxon>Pseudomonadota</taxon>
        <taxon>Alphaproteobacteria</taxon>
        <taxon>Rhodobacterales</taxon>
        <taxon>Roseobacteraceae</taxon>
        <taxon>Wenxinia</taxon>
    </lineage>
</organism>